<keyword evidence="5" id="KW-0539">Nucleus</keyword>
<accession>A0A9K3DUM5</accession>
<evidence type="ECO:0000313" key="9">
    <source>
        <dbReference type="Proteomes" id="UP000215914"/>
    </source>
</evidence>
<dbReference type="EMBL" id="MNCJ02000331">
    <property type="protein sequence ID" value="KAF5761714.1"/>
    <property type="molecule type" value="Genomic_DNA"/>
</dbReference>
<keyword evidence="6" id="KW-0472">Membrane</keyword>
<keyword evidence="6" id="KW-0812">Transmembrane</keyword>
<keyword evidence="6" id="KW-1133">Transmembrane helix</keyword>
<reference evidence="8" key="2">
    <citation type="submission" date="2020-06" db="EMBL/GenBank/DDBJ databases">
        <title>Helianthus annuus Genome sequencing and assembly Release 2.</title>
        <authorList>
            <person name="Gouzy J."/>
            <person name="Langlade N."/>
            <person name="Munos S."/>
        </authorList>
    </citation>
    <scope>NUCLEOTIDE SEQUENCE</scope>
    <source>
        <tissue evidence="8">Leaves</tissue>
    </source>
</reference>
<evidence type="ECO:0000259" key="7">
    <source>
        <dbReference type="SMART" id="SM01019"/>
    </source>
</evidence>
<dbReference type="Proteomes" id="UP000215914">
    <property type="component" value="Unassembled WGS sequence"/>
</dbReference>
<dbReference type="GO" id="GO:0005634">
    <property type="term" value="C:nucleus"/>
    <property type="evidence" value="ECO:0007669"/>
    <property type="project" value="UniProtKB-SubCell"/>
</dbReference>
<evidence type="ECO:0000256" key="2">
    <source>
        <dbReference type="ARBA" id="ARBA00023015"/>
    </source>
</evidence>
<feature type="transmembrane region" description="Helical" evidence="6">
    <location>
        <begin position="109"/>
        <end position="128"/>
    </location>
</feature>
<organism evidence="8 9">
    <name type="scientific">Helianthus annuus</name>
    <name type="common">Common sunflower</name>
    <dbReference type="NCBI Taxonomy" id="4232"/>
    <lineage>
        <taxon>Eukaryota</taxon>
        <taxon>Viridiplantae</taxon>
        <taxon>Streptophyta</taxon>
        <taxon>Embryophyta</taxon>
        <taxon>Tracheophyta</taxon>
        <taxon>Spermatophyta</taxon>
        <taxon>Magnoliopsida</taxon>
        <taxon>eudicotyledons</taxon>
        <taxon>Gunneridae</taxon>
        <taxon>Pentapetalae</taxon>
        <taxon>asterids</taxon>
        <taxon>campanulids</taxon>
        <taxon>Asterales</taxon>
        <taxon>Asteraceae</taxon>
        <taxon>Asteroideae</taxon>
        <taxon>Heliantheae alliance</taxon>
        <taxon>Heliantheae</taxon>
        <taxon>Helianthus</taxon>
    </lineage>
</organism>
<dbReference type="Gene3D" id="2.40.330.10">
    <property type="entry name" value="DNA-binding pseudobarrel domain"/>
    <property type="match status" value="1"/>
</dbReference>
<dbReference type="Gramene" id="mRNA:HanXRQr2_Chr16g0768251">
    <property type="protein sequence ID" value="mRNA:HanXRQr2_Chr16g0768251"/>
    <property type="gene ID" value="HanXRQr2_Chr16g0768251"/>
</dbReference>
<sequence length="138" mass="16202">MYCSFVKYLQNPTSLSIDVPITFVNQFYVQNWEDKKLHIYHASGKKWVVILKRVKSMPVLTDGWQTVVSDLNLQKDCLLTFLPLSHFGLHLSCYVNGVCGQSYFTINRYLRLGFTVRILILFSLHFIVNRFFTLYHVT</sequence>
<name>A0A9K3DUM5_HELAN</name>
<evidence type="ECO:0000256" key="6">
    <source>
        <dbReference type="SAM" id="Phobius"/>
    </source>
</evidence>
<comment type="subcellular location">
    <subcellularLocation>
        <location evidence="1">Nucleus</location>
    </subcellularLocation>
</comment>
<keyword evidence="2" id="KW-0805">Transcription regulation</keyword>
<reference evidence="8" key="1">
    <citation type="journal article" date="2017" name="Nature">
        <title>The sunflower genome provides insights into oil metabolism, flowering and Asterid evolution.</title>
        <authorList>
            <person name="Badouin H."/>
            <person name="Gouzy J."/>
            <person name="Grassa C.J."/>
            <person name="Murat F."/>
            <person name="Staton S.E."/>
            <person name="Cottret L."/>
            <person name="Lelandais-Briere C."/>
            <person name="Owens G.L."/>
            <person name="Carrere S."/>
            <person name="Mayjonade B."/>
            <person name="Legrand L."/>
            <person name="Gill N."/>
            <person name="Kane N.C."/>
            <person name="Bowers J.E."/>
            <person name="Hubner S."/>
            <person name="Bellec A."/>
            <person name="Berard A."/>
            <person name="Berges H."/>
            <person name="Blanchet N."/>
            <person name="Boniface M.C."/>
            <person name="Brunel D."/>
            <person name="Catrice O."/>
            <person name="Chaidir N."/>
            <person name="Claudel C."/>
            <person name="Donnadieu C."/>
            <person name="Faraut T."/>
            <person name="Fievet G."/>
            <person name="Helmstetter N."/>
            <person name="King M."/>
            <person name="Knapp S.J."/>
            <person name="Lai Z."/>
            <person name="Le Paslier M.C."/>
            <person name="Lippi Y."/>
            <person name="Lorenzon L."/>
            <person name="Mandel J.R."/>
            <person name="Marage G."/>
            <person name="Marchand G."/>
            <person name="Marquand E."/>
            <person name="Bret-Mestries E."/>
            <person name="Morien E."/>
            <person name="Nambeesan S."/>
            <person name="Nguyen T."/>
            <person name="Pegot-Espagnet P."/>
            <person name="Pouilly N."/>
            <person name="Raftis F."/>
            <person name="Sallet E."/>
            <person name="Schiex T."/>
            <person name="Thomas J."/>
            <person name="Vandecasteele C."/>
            <person name="Vares D."/>
            <person name="Vear F."/>
            <person name="Vautrin S."/>
            <person name="Crespi M."/>
            <person name="Mangin B."/>
            <person name="Burke J.M."/>
            <person name="Salse J."/>
            <person name="Munos S."/>
            <person name="Vincourt P."/>
            <person name="Rieseberg L.H."/>
            <person name="Langlade N.B."/>
        </authorList>
    </citation>
    <scope>NUCLEOTIDE SEQUENCE</scope>
    <source>
        <tissue evidence="8">Leaves</tissue>
    </source>
</reference>
<gene>
    <name evidence="8" type="ORF">HanXRQr2_Chr16g0768251</name>
</gene>
<dbReference type="InterPro" id="IPR003340">
    <property type="entry name" value="B3_DNA-bd"/>
</dbReference>
<dbReference type="GO" id="GO:0003677">
    <property type="term" value="F:DNA binding"/>
    <property type="evidence" value="ECO:0007669"/>
    <property type="project" value="UniProtKB-KW"/>
</dbReference>
<evidence type="ECO:0000256" key="5">
    <source>
        <dbReference type="ARBA" id="ARBA00023242"/>
    </source>
</evidence>
<dbReference type="InterPro" id="IPR015300">
    <property type="entry name" value="DNA-bd_pseudobarrel_sf"/>
</dbReference>
<keyword evidence="3" id="KW-0238">DNA-binding</keyword>
<feature type="domain" description="TF-B3" evidence="7">
    <location>
        <begin position="5"/>
        <end position="97"/>
    </location>
</feature>
<evidence type="ECO:0000313" key="8">
    <source>
        <dbReference type="EMBL" id="KAF5761714.1"/>
    </source>
</evidence>
<evidence type="ECO:0000256" key="1">
    <source>
        <dbReference type="ARBA" id="ARBA00004123"/>
    </source>
</evidence>
<dbReference type="AlphaFoldDB" id="A0A9K3DUM5"/>
<keyword evidence="9" id="KW-1185">Reference proteome</keyword>
<proteinExistence type="predicted"/>
<protein>
    <submittedName>
        <fullName evidence="8">Transcription factor B3-Domain family</fullName>
    </submittedName>
</protein>
<evidence type="ECO:0000256" key="3">
    <source>
        <dbReference type="ARBA" id="ARBA00023125"/>
    </source>
</evidence>
<comment type="caution">
    <text evidence="8">The sequence shown here is derived from an EMBL/GenBank/DDBJ whole genome shotgun (WGS) entry which is preliminary data.</text>
</comment>
<dbReference type="SUPFAM" id="SSF101936">
    <property type="entry name" value="DNA-binding pseudobarrel domain"/>
    <property type="match status" value="1"/>
</dbReference>
<evidence type="ECO:0000256" key="4">
    <source>
        <dbReference type="ARBA" id="ARBA00023163"/>
    </source>
</evidence>
<keyword evidence="4" id="KW-0804">Transcription</keyword>
<dbReference type="SMART" id="SM01019">
    <property type="entry name" value="B3"/>
    <property type="match status" value="1"/>
</dbReference>